<dbReference type="AlphaFoldDB" id="A0A8D8WCK1"/>
<evidence type="ECO:0000256" key="1">
    <source>
        <dbReference type="SAM" id="MobiDB-lite"/>
    </source>
</evidence>
<sequence>MEINNAKPVPILKPDSDNSRITSNKVNYLMNLYNRPRSFSLVDYIQTTPDEQLTPERVRRGDGYETSDTFSDAEESRNESDEECVPTVSTKVPVRNLRKKSVMPPRQEMKQMSSLPSSSPRRQRKEVMLPLDRSPSNSMTSINSISSLLREKLVMMNLTRVIKHVKSQSEYKLKSFVVFLFLIISLLVGFAHVLYQQHRKTCARKT</sequence>
<reference evidence="3" key="1">
    <citation type="submission" date="2021-05" db="EMBL/GenBank/DDBJ databases">
        <authorList>
            <person name="Alioto T."/>
            <person name="Alioto T."/>
            <person name="Gomez Garrido J."/>
        </authorList>
    </citation>
    <scope>NUCLEOTIDE SEQUENCE</scope>
</reference>
<evidence type="ECO:0000313" key="3">
    <source>
        <dbReference type="EMBL" id="CAG6653958.1"/>
    </source>
</evidence>
<organism evidence="3">
    <name type="scientific">Cacopsylla melanoneura</name>
    <dbReference type="NCBI Taxonomy" id="428564"/>
    <lineage>
        <taxon>Eukaryota</taxon>
        <taxon>Metazoa</taxon>
        <taxon>Ecdysozoa</taxon>
        <taxon>Arthropoda</taxon>
        <taxon>Hexapoda</taxon>
        <taxon>Insecta</taxon>
        <taxon>Pterygota</taxon>
        <taxon>Neoptera</taxon>
        <taxon>Paraneoptera</taxon>
        <taxon>Hemiptera</taxon>
        <taxon>Sternorrhyncha</taxon>
        <taxon>Psylloidea</taxon>
        <taxon>Psyllidae</taxon>
        <taxon>Psyllinae</taxon>
        <taxon>Cacopsylla</taxon>
    </lineage>
</organism>
<evidence type="ECO:0000256" key="2">
    <source>
        <dbReference type="SAM" id="Phobius"/>
    </source>
</evidence>
<feature type="transmembrane region" description="Helical" evidence="2">
    <location>
        <begin position="176"/>
        <end position="195"/>
    </location>
</feature>
<feature type="compositionally biased region" description="Basic and acidic residues" evidence="1">
    <location>
        <begin position="54"/>
        <end position="63"/>
    </location>
</feature>
<proteinExistence type="predicted"/>
<feature type="region of interest" description="Disordered" evidence="1">
    <location>
        <begin position="52"/>
        <end position="127"/>
    </location>
</feature>
<keyword evidence="2" id="KW-1133">Transmembrane helix</keyword>
<feature type="compositionally biased region" description="Low complexity" evidence="1">
    <location>
        <begin position="110"/>
        <end position="120"/>
    </location>
</feature>
<keyword evidence="2" id="KW-0812">Transmembrane</keyword>
<accession>A0A8D8WCK1</accession>
<dbReference type="EMBL" id="HBUF01175687">
    <property type="protein sequence ID" value="CAG6653958.1"/>
    <property type="molecule type" value="Transcribed_RNA"/>
</dbReference>
<protein>
    <submittedName>
        <fullName evidence="3">Uncharacterized protein</fullName>
    </submittedName>
</protein>
<keyword evidence="2" id="KW-0472">Membrane</keyword>
<name>A0A8D8WCK1_9HEMI</name>